<proteinExistence type="predicted"/>
<sequence>MNITNLTSLPNIKFSENTNNYIQLLINDIIESKNVYDTFIVNQQTFQLKSISNDDLNIIPDFNLYPSVIQNYMTTIKKLLITFQIPINKRIFHIYLITKQNQDIDLDNYIENIFRWLFIADKYSQRKCSNELHIYISLNEINKTFPTNKNSVLDISNCNSAFTTYCMPKTNLHIFRTEEWFKIFIHETFHCMGFDFSHLQQDSANRFLRQTFPISPKFNFYLHECYSEFFAEIIHFLFYCSTFEIPIMKTFLSEIHTLQEFSLLQTKNILTHYNINLDTLFDIKNDDYTEATPVFSYFILKAYLLFSIQDTLNWFVTHNGSIQFKDENLLPFCEFISDNYKTNKTTFHEYIKNNVKPSITTKPTSLRMTCIEYP</sequence>
<name>A0A6C0IM76_9ZZZZ</name>
<organism evidence="1">
    <name type="scientific">viral metagenome</name>
    <dbReference type="NCBI Taxonomy" id="1070528"/>
    <lineage>
        <taxon>unclassified sequences</taxon>
        <taxon>metagenomes</taxon>
        <taxon>organismal metagenomes</taxon>
    </lineage>
</organism>
<evidence type="ECO:0000313" key="1">
    <source>
        <dbReference type="EMBL" id="QHT94284.1"/>
    </source>
</evidence>
<dbReference type="EMBL" id="MN740218">
    <property type="protein sequence ID" value="QHT94284.1"/>
    <property type="molecule type" value="Genomic_DNA"/>
</dbReference>
<reference evidence="1" key="1">
    <citation type="journal article" date="2020" name="Nature">
        <title>Giant virus diversity and host interactions through global metagenomics.</title>
        <authorList>
            <person name="Schulz F."/>
            <person name="Roux S."/>
            <person name="Paez-Espino D."/>
            <person name="Jungbluth S."/>
            <person name="Walsh D.A."/>
            <person name="Denef V.J."/>
            <person name="McMahon K.D."/>
            <person name="Konstantinidis K.T."/>
            <person name="Eloe-Fadrosh E.A."/>
            <person name="Kyrpides N.C."/>
            <person name="Woyke T."/>
        </authorList>
    </citation>
    <scope>NUCLEOTIDE SEQUENCE</scope>
    <source>
        <strain evidence="1">GVMAG-M-3300024258-28</strain>
    </source>
</reference>
<protein>
    <submittedName>
        <fullName evidence="1">Uncharacterized protein</fullName>
    </submittedName>
</protein>
<accession>A0A6C0IM76</accession>
<dbReference type="AlphaFoldDB" id="A0A6C0IM76"/>